<feature type="signal peptide" evidence="1">
    <location>
        <begin position="1"/>
        <end position="27"/>
    </location>
</feature>
<keyword evidence="1" id="KW-0732">Signal</keyword>
<gene>
    <name evidence="2" type="ORF">G647_03687</name>
</gene>
<organism evidence="2 3">
    <name type="scientific">Cladophialophora carrionii CBS 160.54</name>
    <dbReference type="NCBI Taxonomy" id="1279043"/>
    <lineage>
        <taxon>Eukaryota</taxon>
        <taxon>Fungi</taxon>
        <taxon>Dikarya</taxon>
        <taxon>Ascomycota</taxon>
        <taxon>Pezizomycotina</taxon>
        <taxon>Eurotiomycetes</taxon>
        <taxon>Chaetothyriomycetidae</taxon>
        <taxon>Chaetothyriales</taxon>
        <taxon>Herpotrichiellaceae</taxon>
        <taxon>Cladophialophora</taxon>
    </lineage>
</organism>
<proteinExistence type="predicted"/>
<evidence type="ECO:0000256" key="1">
    <source>
        <dbReference type="SAM" id="SignalP"/>
    </source>
</evidence>
<dbReference type="HOGENOM" id="CLU_1635169_0_0_1"/>
<dbReference type="EMBL" id="KB822704">
    <property type="protein sequence ID" value="ETI24318.1"/>
    <property type="molecule type" value="Genomic_DNA"/>
</dbReference>
<name>V9DDB4_9EURO</name>
<dbReference type="VEuPathDB" id="FungiDB:G647_03687"/>
<protein>
    <submittedName>
        <fullName evidence="2">Uncharacterized protein</fullName>
    </submittedName>
</protein>
<evidence type="ECO:0000313" key="3">
    <source>
        <dbReference type="Proteomes" id="UP000030678"/>
    </source>
</evidence>
<sequence length="164" mass="17924">MAFTVKNLILVLALALLTHVNLPVASALPSVGGLAVHMTNSLAARNTSMETACPAGQPPNQAGCSTCTECCIFQFNDAGCGQNSVEELVVNDYFCHPLWIGMDNVWISECTSSFAECMLYSNPDCTGEGSWGITNEQDYCHHTQYWIKSIQCYEDSGPDTRRRT</sequence>
<dbReference type="OrthoDB" id="4113859at2759"/>
<dbReference type="AlphaFoldDB" id="V9DDB4"/>
<dbReference type="RefSeq" id="XP_008726254.1">
    <property type="nucleotide sequence ID" value="XM_008728032.1"/>
</dbReference>
<feature type="chain" id="PRO_5004774483" evidence="1">
    <location>
        <begin position="28"/>
        <end position="164"/>
    </location>
</feature>
<evidence type="ECO:0000313" key="2">
    <source>
        <dbReference type="EMBL" id="ETI24318.1"/>
    </source>
</evidence>
<dbReference type="GeneID" id="19982180"/>
<dbReference type="Proteomes" id="UP000030678">
    <property type="component" value="Unassembled WGS sequence"/>
</dbReference>
<reference evidence="2 3" key="1">
    <citation type="submission" date="2013-03" db="EMBL/GenBank/DDBJ databases">
        <title>The Genome Sequence of Cladophialophora carrionii CBS 160.54.</title>
        <authorList>
            <consortium name="The Broad Institute Genomics Platform"/>
            <person name="Cuomo C."/>
            <person name="de Hoog S."/>
            <person name="Gorbushina A."/>
            <person name="Walker B."/>
            <person name="Young S.K."/>
            <person name="Zeng Q."/>
            <person name="Gargeya S."/>
            <person name="Fitzgerald M."/>
            <person name="Haas B."/>
            <person name="Abouelleil A."/>
            <person name="Allen A.W."/>
            <person name="Alvarado L."/>
            <person name="Arachchi H.M."/>
            <person name="Berlin A.M."/>
            <person name="Chapman S.B."/>
            <person name="Gainer-Dewar J."/>
            <person name="Goldberg J."/>
            <person name="Griggs A."/>
            <person name="Gujja S."/>
            <person name="Hansen M."/>
            <person name="Howarth C."/>
            <person name="Imamovic A."/>
            <person name="Ireland A."/>
            <person name="Larimer J."/>
            <person name="McCowan C."/>
            <person name="Murphy C."/>
            <person name="Pearson M."/>
            <person name="Poon T.W."/>
            <person name="Priest M."/>
            <person name="Roberts A."/>
            <person name="Saif S."/>
            <person name="Shea T."/>
            <person name="Sisk P."/>
            <person name="Sykes S."/>
            <person name="Wortman J."/>
            <person name="Nusbaum C."/>
            <person name="Birren B."/>
        </authorList>
    </citation>
    <scope>NUCLEOTIDE SEQUENCE [LARGE SCALE GENOMIC DNA]</scope>
    <source>
        <strain evidence="2 3">CBS 160.54</strain>
    </source>
</reference>
<accession>V9DDB4</accession>